<evidence type="ECO:0000313" key="5">
    <source>
        <dbReference type="Proteomes" id="UP000077519"/>
    </source>
</evidence>
<protein>
    <recommendedName>
        <fullName evidence="3">TPM domain-containing protein</fullName>
    </recommendedName>
</protein>
<sequence length="669" mass="69598">MAVRRFFAVSVLTTILGFAALLGAAAPASADRPSRLAGQITDTVQALGDGQIADVQAAIDDLYDSDRVRLWVVYVADFDNTDPSAWAQATAQASSFGDRDVLLAVATVDRSYSMWVPTGLTEITDAEITEMQTDNIEPALREEDWAGAAIVTAGSLSDAYSSSGSGGSATPWLIGAGAVVVAGGGAVAYSSRRKKKHQQASIEAAERIDPTDTAALSALPLDVLDARAHSMLVETDNAVRASEEELAIARSEFGDTTAAPFITAFEEAKKALGAAFEVRQRLDDAIPETPDQRRSMLIQIISSCGRADHELDSRVAEFEQMRDLLINAGSTLDSLTQAVVALTVRVPESEAVLAQLHTEFAEPALASISSNIVMAREDIELAERNIEVGRAAAAKPAGQQGELVSAVRTAEKAVDQARSLLDAVDHAQNDIRNAIATLPAAIEDVRRDIANAATLTEHGGQELQTARAAAKEALRSAVASQSADPLGSFNRLVEADRHLDAVIDSATEAKTQEDLLRARLQRDLGGAQSQITAARDYISTRRGGVGATARTHLAEAERHFDAARHLEASDPATALQHAQAAAQLASRASQQAQADVRDWEDSRRPRGGSGGGTAGAVLGGILIDSVLRGSRGGGGFGGGFGGGGFGDGGFGGGGFGGGGGGGRASGGRF</sequence>
<name>A0A177YP61_9NOCA</name>
<reference evidence="4 5" key="1">
    <citation type="submission" date="2016-03" db="EMBL/GenBank/DDBJ databases">
        <title>Genome sequence of Rhodococcus kyotonensis KB10.</title>
        <authorList>
            <person name="Jeong H."/>
            <person name="Hong C.E."/>
            <person name="Jo S.H."/>
            <person name="Park J.M."/>
        </authorList>
    </citation>
    <scope>NUCLEOTIDE SEQUENCE [LARGE SCALE GENOMIC DNA]</scope>
    <source>
        <strain evidence="4 5">KB10</strain>
    </source>
</reference>
<dbReference type="Pfam" id="PF04536">
    <property type="entry name" value="TPM_phosphatase"/>
    <property type="match status" value="1"/>
</dbReference>
<feature type="signal peptide" evidence="2">
    <location>
        <begin position="1"/>
        <end position="30"/>
    </location>
</feature>
<dbReference type="RefSeq" id="WP_068420452.1">
    <property type="nucleotide sequence ID" value="NZ_LVHI01000001.1"/>
</dbReference>
<feature type="compositionally biased region" description="Basic and acidic residues" evidence="1">
    <location>
        <begin position="595"/>
        <end position="604"/>
    </location>
</feature>
<dbReference type="InterPro" id="IPR007621">
    <property type="entry name" value="TPM_dom"/>
</dbReference>
<feature type="chain" id="PRO_5008079999" description="TPM domain-containing protein" evidence="2">
    <location>
        <begin position="31"/>
        <end position="669"/>
    </location>
</feature>
<keyword evidence="2" id="KW-0732">Signal</keyword>
<dbReference type="EMBL" id="LVHI01000001">
    <property type="protein sequence ID" value="OAK57293.1"/>
    <property type="molecule type" value="Genomic_DNA"/>
</dbReference>
<gene>
    <name evidence="4" type="ORF">A3K89_00235</name>
</gene>
<evidence type="ECO:0000259" key="3">
    <source>
        <dbReference type="Pfam" id="PF04536"/>
    </source>
</evidence>
<comment type="caution">
    <text evidence="4">The sequence shown here is derived from an EMBL/GenBank/DDBJ whole genome shotgun (WGS) entry which is preliminary data.</text>
</comment>
<organism evidence="4 5">
    <name type="scientific">Rhodococcoides kyotonense</name>
    <dbReference type="NCBI Taxonomy" id="398843"/>
    <lineage>
        <taxon>Bacteria</taxon>
        <taxon>Bacillati</taxon>
        <taxon>Actinomycetota</taxon>
        <taxon>Actinomycetes</taxon>
        <taxon>Mycobacteriales</taxon>
        <taxon>Nocardiaceae</taxon>
        <taxon>Rhodococcoides</taxon>
    </lineage>
</organism>
<evidence type="ECO:0000313" key="4">
    <source>
        <dbReference type="EMBL" id="OAK57293.1"/>
    </source>
</evidence>
<dbReference type="Gene3D" id="3.10.310.50">
    <property type="match status" value="1"/>
</dbReference>
<evidence type="ECO:0000256" key="1">
    <source>
        <dbReference type="SAM" id="MobiDB-lite"/>
    </source>
</evidence>
<accession>A0A177YP61</accession>
<dbReference type="AlphaFoldDB" id="A0A177YP61"/>
<proteinExistence type="predicted"/>
<keyword evidence="5" id="KW-1185">Reference proteome</keyword>
<evidence type="ECO:0000256" key="2">
    <source>
        <dbReference type="SAM" id="SignalP"/>
    </source>
</evidence>
<feature type="region of interest" description="Disordered" evidence="1">
    <location>
        <begin position="573"/>
        <end position="614"/>
    </location>
</feature>
<feature type="compositionally biased region" description="Low complexity" evidence="1">
    <location>
        <begin position="573"/>
        <end position="594"/>
    </location>
</feature>
<dbReference type="Proteomes" id="UP000077519">
    <property type="component" value="Unassembled WGS sequence"/>
</dbReference>
<feature type="domain" description="TPM" evidence="3">
    <location>
        <begin position="40"/>
        <end position="155"/>
    </location>
</feature>